<dbReference type="PANTHER" id="PTHR21540">
    <property type="entry name" value="RING FINGER AND SWIM DOMAIN-CONTAINING PROTEIN 2"/>
    <property type="match status" value="1"/>
</dbReference>
<keyword evidence="1" id="KW-0862">Zinc</keyword>
<accession>A0ABR3J706</accession>
<dbReference type="InterPro" id="IPR001841">
    <property type="entry name" value="Znf_RING"/>
</dbReference>
<dbReference type="Proteomes" id="UP001556367">
    <property type="component" value="Unassembled WGS sequence"/>
</dbReference>
<feature type="compositionally biased region" description="Pro residues" evidence="2">
    <location>
        <begin position="37"/>
        <end position="47"/>
    </location>
</feature>
<dbReference type="CDD" id="cd16494">
    <property type="entry name" value="RING-CH-C4HC3_ZSWM2"/>
    <property type="match status" value="1"/>
</dbReference>
<proteinExistence type="predicted"/>
<dbReference type="PROSITE" id="PS50966">
    <property type="entry name" value="ZF_SWIM"/>
    <property type="match status" value="1"/>
</dbReference>
<feature type="region of interest" description="Disordered" evidence="2">
    <location>
        <begin position="1"/>
        <end position="66"/>
    </location>
</feature>
<dbReference type="PROSITE" id="PS50089">
    <property type="entry name" value="ZF_RING_2"/>
    <property type="match status" value="1"/>
</dbReference>
<keyword evidence="1" id="KW-0479">Metal-binding</keyword>
<dbReference type="Pfam" id="PF04434">
    <property type="entry name" value="SWIM"/>
    <property type="match status" value="1"/>
</dbReference>
<protein>
    <recommendedName>
        <fullName evidence="7">Mitogen-activated protein kinase kinase kinase 1</fullName>
    </recommendedName>
</protein>
<dbReference type="PANTHER" id="PTHR21540:SF0">
    <property type="entry name" value="PHD FAMILY PROTEIN"/>
    <property type="match status" value="1"/>
</dbReference>
<evidence type="ECO:0000256" key="1">
    <source>
        <dbReference type="PROSITE-ProRule" id="PRU00175"/>
    </source>
</evidence>
<feature type="region of interest" description="Disordered" evidence="2">
    <location>
        <begin position="191"/>
        <end position="210"/>
    </location>
</feature>
<dbReference type="InterPro" id="IPR013083">
    <property type="entry name" value="Znf_RING/FYVE/PHD"/>
</dbReference>
<name>A0ABR3J706_9AGAR</name>
<dbReference type="EMBL" id="JASNQZ010000011">
    <property type="protein sequence ID" value="KAL0951161.1"/>
    <property type="molecule type" value="Genomic_DNA"/>
</dbReference>
<dbReference type="Gene3D" id="3.30.40.10">
    <property type="entry name" value="Zinc/RING finger domain, C3HC4 (zinc finger)"/>
    <property type="match status" value="1"/>
</dbReference>
<dbReference type="SUPFAM" id="SSF57850">
    <property type="entry name" value="RING/U-box"/>
    <property type="match status" value="1"/>
</dbReference>
<comment type="caution">
    <text evidence="5">The sequence shown here is derived from an EMBL/GenBank/DDBJ whole genome shotgun (WGS) entry which is preliminary data.</text>
</comment>
<dbReference type="InterPro" id="IPR039903">
    <property type="entry name" value="Zswim2"/>
</dbReference>
<sequence length="349" mass="38307">MSSAKRKREVEYDFPWMDPAATRAHAASRASASRQPPQQPVSAPAPAPKRARKKADPSVPAPEKRGAIFKKKCPQNILDRVERVASQTFYMVDRRRNGNELREEFSVLGSTGNVYTVIIDKKPSCNCPDATKGNHCKHILFIFLKVLQVTQASGFWYQKALLTSELETIFAEAPAAPNAVTDPRVRDAYARATGKATPAKSNASNPKKRLPGPDDDCPICYEGLQAAGGKSEESLTFCESCGNSLHTECFNQWKSTSARSGKALTCVWCRANWVLPAAASGSGTGVARRTSEGYINLADVAGVSPVRDTSSCECKCMSSLLPSFMAFTDYHGPRRGQRHYGYQDYDDFY</sequence>
<gene>
    <name evidence="5" type="ORF">HGRIS_007893</name>
</gene>
<feature type="domain" description="SWIM-type" evidence="4">
    <location>
        <begin position="115"/>
        <end position="147"/>
    </location>
</feature>
<keyword evidence="6" id="KW-1185">Reference proteome</keyword>
<feature type="compositionally biased region" description="Low complexity" evidence="2">
    <location>
        <begin position="19"/>
        <end position="36"/>
    </location>
</feature>
<evidence type="ECO:0000313" key="6">
    <source>
        <dbReference type="Proteomes" id="UP001556367"/>
    </source>
</evidence>
<dbReference type="InterPro" id="IPR007527">
    <property type="entry name" value="Znf_SWIM"/>
</dbReference>
<reference evidence="6" key="1">
    <citation type="submission" date="2024-06" db="EMBL/GenBank/DDBJ databases">
        <title>Multi-omics analyses provide insights into the biosynthesis of the anticancer antibiotic pleurotin in Hohenbuehelia grisea.</title>
        <authorList>
            <person name="Weaver J.A."/>
            <person name="Alberti F."/>
        </authorList>
    </citation>
    <scope>NUCLEOTIDE SEQUENCE [LARGE SCALE GENOMIC DNA]</scope>
    <source>
        <strain evidence="6">T-177</strain>
    </source>
</reference>
<evidence type="ECO:0000256" key="2">
    <source>
        <dbReference type="SAM" id="MobiDB-lite"/>
    </source>
</evidence>
<feature type="domain" description="RING-type" evidence="3">
    <location>
        <begin position="217"/>
        <end position="270"/>
    </location>
</feature>
<evidence type="ECO:0000259" key="3">
    <source>
        <dbReference type="PROSITE" id="PS50089"/>
    </source>
</evidence>
<evidence type="ECO:0008006" key="7">
    <source>
        <dbReference type="Google" id="ProtNLM"/>
    </source>
</evidence>
<keyword evidence="1" id="KW-0863">Zinc-finger</keyword>
<organism evidence="5 6">
    <name type="scientific">Hohenbuehelia grisea</name>
    <dbReference type="NCBI Taxonomy" id="104357"/>
    <lineage>
        <taxon>Eukaryota</taxon>
        <taxon>Fungi</taxon>
        <taxon>Dikarya</taxon>
        <taxon>Basidiomycota</taxon>
        <taxon>Agaricomycotina</taxon>
        <taxon>Agaricomycetes</taxon>
        <taxon>Agaricomycetidae</taxon>
        <taxon>Agaricales</taxon>
        <taxon>Pleurotineae</taxon>
        <taxon>Pleurotaceae</taxon>
        <taxon>Hohenbuehelia</taxon>
    </lineage>
</organism>
<evidence type="ECO:0000259" key="4">
    <source>
        <dbReference type="PROSITE" id="PS50966"/>
    </source>
</evidence>
<evidence type="ECO:0000313" key="5">
    <source>
        <dbReference type="EMBL" id="KAL0951161.1"/>
    </source>
</evidence>